<gene>
    <name evidence="8" type="ORF">MSZNOR_0157</name>
</gene>
<evidence type="ECO:0000313" key="9">
    <source>
        <dbReference type="Proteomes" id="UP001162030"/>
    </source>
</evidence>
<organism evidence="8 9">
    <name type="scientific">Methylocaldum szegediense</name>
    <dbReference type="NCBI Taxonomy" id="73780"/>
    <lineage>
        <taxon>Bacteria</taxon>
        <taxon>Pseudomonadati</taxon>
        <taxon>Pseudomonadota</taxon>
        <taxon>Gammaproteobacteria</taxon>
        <taxon>Methylococcales</taxon>
        <taxon>Methylococcaceae</taxon>
        <taxon>Methylocaldum</taxon>
    </lineage>
</organism>
<feature type="transmembrane region" description="Helical" evidence="7">
    <location>
        <begin position="232"/>
        <end position="252"/>
    </location>
</feature>
<dbReference type="Proteomes" id="UP001162030">
    <property type="component" value="Chromosome"/>
</dbReference>
<feature type="transmembrane region" description="Helical" evidence="7">
    <location>
        <begin position="451"/>
        <end position="470"/>
    </location>
</feature>
<sequence length="487" mass="51956">MSSTTTSLGNQVLSGLIWSAVRNWGGRLATIAVFFLLARILSPDDFGVFAAAIAVLAFIEIIAEQGLADAVVQRPAIGPRELNTVFVANFLVAALLVTTTWLAAPIIASVMGTERLTEILRVSCLGILLSSLGFCQQALLRRNFQYRWLAVRILVSTVVGGVVGIGLALAGFGVWSLVGQFLTSSSVSLILLWLKPVWKPGLKFSFVGFGQLLRYGSNILGMRLLDFANTRAIELAIGAWLGTTTLGFYAVGSRIYTIMMQLLSSVVMDVAHSGFSRIAGERERLAQAYYRAMTATAAFAMPCFVLVSAVAPELCVTAFGAKWADSADILKPLALLGAVQTLQYYNASGLNAIGRSGTALTIAIVKAAGAVAALVATKGQALEITVKAYVLAQLVATPVSFFLGRRYLGVSVRRILRCVLPFAFSAAMMFFALQAFSLALSDLGLNQVADLAVKLTVGVTVYAVGIALLGRRYLIESIQTVKSMRRG</sequence>
<dbReference type="CDD" id="cd13127">
    <property type="entry name" value="MATE_tuaB_like"/>
    <property type="match status" value="1"/>
</dbReference>
<dbReference type="PANTHER" id="PTHR30250:SF10">
    <property type="entry name" value="LIPOPOLYSACCHARIDE BIOSYNTHESIS PROTEIN WZXC"/>
    <property type="match status" value="1"/>
</dbReference>
<proteinExistence type="inferred from homology"/>
<dbReference type="EMBL" id="OX458333">
    <property type="protein sequence ID" value="CAI8724473.1"/>
    <property type="molecule type" value="Genomic_DNA"/>
</dbReference>
<feature type="transmembrane region" description="Helical" evidence="7">
    <location>
        <begin position="388"/>
        <end position="408"/>
    </location>
</feature>
<keyword evidence="5 7" id="KW-1133">Transmembrane helix</keyword>
<dbReference type="PANTHER" id="PTHR30250">
    <property type="entry name" value="PST FAMILY PREDICTED COLANIC ACID TRANSPORTER"/>
    <property type="match status" value="1"/>
</dbReference>
<comment type="subcellular location">
    <subcellularLocation>
        <location evidence="1">Cell membrane</location>
        <topology evidence="1">Multi-pass membrane protein</topology>
    </subcellularLocation>
</comment>
<feature type="transmembrane region" description="Helical" evidence="7">
    <location>
        <begin position="149"/>
        <end position="169"/>
    </location>
</feature>
<evidence type="ECO:0000256" key="1">
    <source>
        <dbReference type="ARBA" id="ARBA00004651"/>
    </source>
</evidence>
<evidence type="ECO:0000256" key="6">
    <source>
        <dbReference type="ARBA" id="ARBA00023136"/>
    </source>
</evidence>
<evidence type="ECO:0000256" key="7">
    <source>
        <dbReference type="SAM" id="Phobius"/>
    </source>
</evidence>
<dbReference type="InterPro" id="IPR050833">
    <property type="entry name" value="Poly_Biosynth_Transport"/>
</dbReference>
<keyword evidence="9" id="KW-1185">Reference proteome</keyword>
<dbReference type="Pfam" id="PF13440">
    <property type="entry name" value="Polysacc_synt_3"/>
    <property type="match status" value="1"/>
</dbReference>
<feature type="transmembrane region" description="Helical" evidence="7">
    <location>
        <begin position="46"/>
        <end position="63"/>
    </location>
</feature>
<keyword evidence="3" id="KW-1003">Cell membrane</keyword>
<dbReference type="RefSeq" id="WP_317963609.1">
    <property type="nucleotide sequence ID" value="NZ_OX458333.1"/>
</dbReference>
<reference evidence="8 9" key="1">
    <citation type="submission" date="2023-03" db="EMBL/GenBank/DDBJ databases">
        <authorList>
            <person name="Pearce D."/>
        </authorList>
    </citation>
    <scope>NUCLEOTIDE SEQUENCE [LARGE SCALE GENOMIC DNA]</scope>
    <source>
        <strain evidence="8">Msz</strain>
    </source>
</reference>
<feature type="transmembrane region" description="Helical" evidence="7">
    <location>
        <begin position="84"/>
        <end position="107"/>
    </location>
</feature>
<comment type="similarity">
    <text evidence="2">Belongs to the polysaccharide synthase family.</text>
</comment>
<keyword evidence="4 7" id="KW-0812">Transmembrane</keyword>
<accession>A0ABM9HW28</accession>
<feature type="transmembrane region" description="Helical" evidence="7">
    <location>
        <begin position="415"/>
        <end position="439"/>
    </location>
</feature>
<feature type="transmembrane region" description="Helical" evidence="7">
    <location>
        <begin position="21"/>
        <end position="40"/>
    </location>
</feature>
<evidence type="ECO:0000256" key="4">
    <source>
        <dbReference type="ARBA" id="ARBA00022692"/>
    </source>
</evidence>
<evidence type="ECO:0000256" key="2">
    <source>
        <dbReference type="ARBA" id="ARBA00007430"/>
    </source>
</evidence>
<keyword evidence="6 7" id="KW-0472">Membrane</keyword>
<feature type="transmembrane region" description="Helical" evidence="7">
    <location>
        <begin position="119"/>
        <end position="140"/>
    </location>
</feature>
<name>A0ABM9HW28_9GAMM</name>
<evidence type="ECO:0000256" key="5">
    <source>
        <dbReference type="ARBA" id="ARBA00022989"/>
    </source>
</evidence>
<protein>
    <submittedName>
        <fullName evidence="8">O-antigen/teichoic acid export membrane protein</fullName>
    </submittedName>
</protein>
<evidence type="ECO:0000256" key="3">
    <source>
        <dbReference type="ARBA" id="ARBA00022475"/>
    </source>
</evidence>
<evidence type="ECO:0000313" key="8">
    <source>
        <dbReference type="EMBL" id="CAI8724473.1"/>
    </source>
</evidence>